<dbReference type="HAMAP" id="MF_00386">
    <property type="entry name" value="UPF0161_YidD"/>
    <property type="match status" value="1"/>
</dbReference>
<evidence type="ECO:0000256" key="1">
    <source>
        <dbReference type="HAMAP-Rule" id="MF_00386"/>
    </source>
</evidence>
<keyword evidence="1" id="KW-0472">Membrane</keyword>
<comment type="similarity">
    <text evidence="1">Belongs to the UPF0161 family.</text>
</comment>
<keyword evidence="3" id="KW-1185">Reference proteome</keyword>
<dbReference type="EMBL" id="CP018135">
    <property type="protein sequence ID" value="APF40996.1"/>
    <property type="molecule type" value="Genomic_DNA"/>
</dbReference>
<dbReference type="GO" id="GO:0005886">
    <property type="term" value="C:plasma membrane"/>
    <property type="evidence" value="ECO:0007669"/>
    <property type="project" value="UniProtKB-SubCell"/>
</dbReference>
<dbReference type="STRING" id="556325.BHE16_08270"/>
<accession>A0A1L2ZPA4</accession>
<dbReference type="Proteomes" id="UP000183530">
    <property type="component" value="Chromosome"/>
</dbReference>
<dbReference type="PANTHER" id="PTHR33383:SF1">
    <property type="entry name" value="MEMBRANE PROTEIN INSERTION EFFICIENCY FACTOR-RELATED"/>
    <property type="match status" value="1"/>
</dbReference>
<dbReference type="KEGG" id="nae:BHE16_08270"/>
<dbReference type="AlphaFoldDB" id="A0A1L2ZPA4"/>
<dbReference type="RefSeq" id="WP_071894473.1">
    <property type="nucleotide sequence ID" value="NZ_CP018135.1"/>
</dbReference>
<dbReference type="OrthoDB" id="9801753at2"/>
<evidence type="ECO:0000313" key="3">
    <source>
        <dbReference type="Proteomes" id="UP000183530"/>
    </source>
</evidence>
<proteinExistence type="inferred from homology"/>
<dbReference type="InterPro" id="IPR002696">
    <property type="entry name" value="Membr_insert_effic_factor_YidD"/>
</dbReference>
<sequence>MCAEASHASITGAPAQAASSSSPSNPFLTALKWILEIPRLLLMGFLKLYRLIISPTYGDVCGYFPSCSAYALEAVTVHGATRGSWLAARRLLRCNPWGKGGIDMVPPGKRIWPEGKTPKIIVLNHPPIPDDIDESAAADRGA</sequence>
<keyword evidence="1" id="KW-1003">Cell membrane</keyword>
<evidence type="ECO:0000313" key="2">
    <source>
        <dbReference type="EMBL" id="APF40996.1"/>
    </source>
</evidence>
<dbReference type="SMART" id="SM01234">
    <property type="entry name" value="Haemolytic"/>
    <property type="match status" value="1"/>
</dbReference>
<organism evidence="2 3">
    <name type="scientific">Neomicrococcus aestuarii</name>
    <dbReference type="NCBI Taxonomy" id="556325"/>
    <lineage>
        <taxon>Bacteria</taxon>
        <taxon>Bacillati</taxon>
        <taxon>Actinomycetota</taxon>
        <taxon>Actinomycetes</taxon>
        <taxon>Micrococcales</taxon>
        <taxon>Micrococcaceae</taxon>
        <taxon>Neomicrococcus</taxon>
    </lineage>
</organism>
<protein>
    <recommendedName>
        <fullName evidence="1">Putative membrane protein insertion efficiency factor</fullName>
    </recommendedName>
</protein>
<comment type="function">
    <text evidence="1">Could be involved in insertion of integral membrane proteins into the membrane.</text>
</comment>
<reference evidence="2 3" key="1">
    <citation type="submission" date="2016-11" db="EMBL/GenBank/DDBJ databases">
        <title>Genome sequencing of Zhihengliuella aestuarii B18 antagonistic to Plasmodiophora brassicae.</title>
        <authorList>
            <person name="Luo Y."/>
        </authorList>
    </citation>
    <scope>NUCLEOTIDE SEQUENCE [LARGE SCALE GENOMIC DNA]</scope>
    <source>
        <strain evidence="2 3">B18</strain>
    </source>
</reference>
<name>A0A1L2ZPA4_9MICC</name>
<comment type="subcellular location">
    <subcellularLocation>
        <location evidence="1">Cell membrane</location>
        <topology evidence="1">Peripheral membrane protein</topology>
        <orientation evidence="1">Cytoplasmic side</orientation>
    </subcellularLocation>
</comment>
<dbReference type="Pfam" id="PF01809">
    <property type="entry name" value="YidD"/>
    <property type="match status" value="1"/>
</dbReference>
<gene>
    <name evidence="2" type="ORF">BHE16_08270</name>
</gene>
<dbReference type="PANTHER" id="PTHR33383">
    <property type="entry name" value="MEMBRANE PROTEIN INSERTION EFFICIENCY FACTOR-RELATED"/>
    <property type="match status" value="1"/>
</dbReference>
<dbReference type="NCBIfam" id="TIGR00278">
    <property type="entry name" value="membrane protein insertion efficiency factor YidD"/>
    <property type="match status" value="1"/>
</dbReference>